<feature type="transmembrane region" description="Helical" evidence="1">
    <location>
        <begin position="148"/>
        <end position="176"/>
    </location>
</feature>
<dbReference type="EMBL" id="FODD01000026">
    <property type="protein sequence ID" value="SEO43833.1"/>
    <property type="molecule type" value="Genomic_DNA"/>
</dbReference>
<feature type="transmembrane region" description="Helical" evidence="1">
    <location>
        <begin position="84"/>
        <end position="103"/>
    </location>
</feature>
<proteinExistence type="predicted"/>
<feature type="transmembrane region" description="Helical" evidence="1">
    <location>
        <begin position="53"/>
        <end position="72"/>
    </location>
</feature>
<protein>
    <submittedName>
        <fullName evidence="3">Ion channel</fullName>
    </submittedName>
</protein>
<accession>A0A1H8PQN1</accession>
<dbReference type="AlphaFoldDB" id="A0A1H8PQN1"/>
<keyword evidence="1" id="KW-1133">Transmembrane helix</keyword>
<dbReference type="SUPFAM" id="SSF81324">
    <property type="entry name" value="Voltage-gated potassium channels"/>
    <property type="match status" value="1"/>
</dbReference>
<keyword evidence="1" id="KW-0812">Transmembrane</keyword>
<dbReference type="Pfam" id="PF07885">
    <property type="entry name" value="Ion_trans_2"/>
    <property type="match status" value="1"/>
</dbReference>
<dbReference type="Gene3D" id="1.10.287.70">
    <property type="match status" value="1"/>
</dbReference>
<sequence>MSADATTSYARMEPRQRRRLLLGAVLRAVVTPAVLLVLYYTLPLDHPLTPAKAGWFVLGFLVFAAAVTWQVYSITRSAHPRLRAIEALVVLVPVFLLMFAGTYYLLAADHQGSFTQPLSRTDALYFTVTVFATVGFGDIAAKTTTARVLVTLQMIADLVLVGLVAKLLLGAVQVAVHRAPPPTPPATPPEER</sequence>
<feature type="transmembrane region" description="Helical" evidence="1">
    <location>
        <begin position="123"/>
        <end position="141"/>
    </location>
</feature>
<evidence type="ECO:0000259" key="2">
    <source>
        <dbReference type="Pfam" id="PF07885"/>
    </source>
</evidence>
<evidence type="ECO:0000313" key="3">
    <source>
        <dbReference type="EMBL" id="SEO43833.1"/>
    </source>
</evidence>
<name>A0A1H8PQN1_9ACTN</name>
<feature type="transmembrane region" description="Helical" evidence="1">
    <location>
        <begin position="20"/>
        <end position="41"/>
    </location>
</feature>
<dbReference type="RefSeq" id="WP_245791618.1">
    <property type="nucleotide sequence ID" value="NZ_FODD01000026.1"/>
</dbReference>
<gene>
    <name evidence="3" type="ORF">SAMN05216267_102687</name>
</gene>
<reference evidence="3 4" key="1">
    <citation type="submission" date="2016-10" db="EMBL/GenBank/DDBJ databases">
        <authorList>
            <person name="de Groot N.N."/>
        </authorList>
    </citation>
    <scope>NUCLEOTIDE SEQUENCE [LARGE SCALE GENOMIC DNA]</scope>
    <source>
        <strain evidence="3 4">CGMCC 4.2026</strain>
    </source>
</reference>
<keyword evidence="4" id="KW-1185">Reference proteome</keyword>
<evidence type="ECO:0000313" key="4">
    <source>
        <dbReference type="Proteomes" id="UP000181951"/>
    </source>
</evidence>
<dbReference type="STRING" id="310780.SAMN05216267_102687"/>
<keyword evidence="1" id="KW-0472">Membrane</keyword>
<dbReference type="InterPro" id="IPR013099">
    <property type="entry name" value="K_chnl_dom"/>
</dbReference>
<organism evidence="3 4">
    <name type="scientific">Actinacidiphila rubida</name>
    <dbReference type="NCBI Taxonomy" id="310780"/>
    <lineage>
        <taxon>Bacteria</taxon>
        <taxon>Bacillati</taxon>
        <taxon>Actinomycetota</taxon>
        <taxon>Actinomycetes</taxon>
        <taxon>Kitasatosporales</taxon>
        <taxon>Streptomycetaceae</taxon>
        <taxon>Actinacidiphila</taxon>
    </lineage>
</organism>
<dbReference type="Proteomes" id="UP000181951">
    <property type="component" value="Unassembled WGS sequence"/>
</dbReference>
<evidence type="ECO:0000256" key="1">
    <source>
        <dbReference type="SAM" id="Phobius"/>
    </source>
</evidence>
<feature type="domain" description="Potassium channel" evidence="2">
    <location>
        <begin position="94"/>
        <end position="168"/>
    </location>
</feature>